<reference evidence="2 3" key="1">
    <citation type="submission" date="2018-12" db="EMBL/GenBank/DDBJ databases">
        <authorList>
            <person name="Feng G."/>
            <person name="Zhu H."/>
        </authorList>
    </citation>
    <scope>NUCLEOTIDE SEQUENCE [LARGE SCALE GENOMIC DNA]</scope>
    <source>
        <strain evidence="2 3">9PBR-2</strain>
    </source>
</reference>
<accession>A0A3R9UHM6</accession>
<name>A0A3R9UHM6_9BACT</name>
<dbReference type="PROSITE" id="PS51257">
    <property type="entry name" value="PROKAR_LIPOPROTEIN"/>
    <property type="match status" value="1"/>
</dbReference>
<keyword evidence="1" id="KW-0732">Signal</keyword>
<feature type="signal peptide" evidence="1">
    <location>
        <begin position="1"/>
        <end position="25"/>
    </location>
</feature>
<gene>
    <name evidence="2" type="ORF">EI290_12880</name>
</gene>
<dbReference type="AlphaFoldDB" id="A0A3R9UHM6"/>
<dbReference type="OrthoDB" id="883835at2"/>
<organism evidence="2 3">
    <name type="scientific">Hymenobacter metallilatus</name>
    <dbReference type="NCBI Taxonomy" id="2493666"/>
    <lineage>
        <taxon>Bacteria</taxon>
        <taxon>Pseudomonadati</taxon>
        <taxon>Bacteroidota</taxon>
        <taxon>Cytophagia</taxon>
        <taxon>Cytophagales</taxon>
        <taxon>Hymenobacteraceae</taxon>
        <taxon>Hymenobacter</taxon>
    </lineage>
</organism>
<evidence type="ECO:0000256" key="1">
    <source>
        <dbReference type="SAM" id="SignalP"/>
    </source>
</evidence>
<feature type="chain" id="PRO_5018562508" evidence="1">
    <location>
        <begin position="26"/>
        <end position="160"/>
    </location>
</feature>
<sequence length="160" mass="17389">MRLFRYFSFALLVSGVAACSGSQSASESTGPVTGSVEASRAAAVDVPTLVGRNIDQVRRTLGPPRETRDQKIGLEPTADQMKSTHGEDWINTFERNGTTVVATFNARTRKVRDLVVVGTDEDELLRNANLSLTAPGYMVLPVANPKNNREIVGMRVVARK</sequence>
<keyword evidence="3" id="KW-1185">Reference proteome</keyword>
<dbReference type="EMBL" id="RWIS01000008">
    <property type="protein sequence ID" value="RSK31718.1"/>
    <property type="molecule type" value="Genomic_DNA"/>
</dbReference>
<proteinExistence type="predicted"/>
<protein>
    <submittedName>
        <fullName evidence="2">Uncharacterized protein</fullName>
    </submittedName>
</protein>
<comment type="caution">
    <text evidence="2">The sequence shown here is derived from an EMBL/GenBank/DDBJ whole genome shotgun (WGS) entry which is preliminary data.</text>
</comment>
<evidence type="ECO:0000313" key="2">
    <source>
        <dbReference type="EMBL" id="RSK31718.1"/>
    </source>
</evidence>
<dbReference type="RefSeq" id="WP_125430888.1">
    <property type="nucleotide sequence ID" value="NZ_RWIS01000008.1"/>
</dbReference>
<evidence type="ECO:0000313" key="3">
    <source>
        <dbReference type="Proteomes" id="UP000280066"/>
    </source>
</evidence>
<dbReference type="Proteomes" id="UP000280066">
    <property type="component" value="Unassembled WGS sequence"/>
</dbReference>